<evidence type="ECO:0000313" key="1">
    <source>
        <dbReference type="EMBL" id="MDU8687380.1"/>
    </source>
</evidence>
<proteinExistence type="predicted"/>
<keyword evidence="2" id="KW-1185">Reference proteome</keyword>
<accession>A0ABU3TVS1</accession>
<sequence length="46" mass="5331">MAVATYPETQMTEAEVYEFAKQENYKTVEKISEKGLAVIYLLQKDE</sequence>
<organism evidence="1 2">
    <name type="scientific">Faecalibacterium wellingii</name>
    <dbReference type="NCBI Taxonomy" id="2929491"/>
    <lineage>
        <taxon>Bacteria</taxon>
        <taxon>Bacillati</taxon>
        <taxon>Bacillota</taxon>
        <taxon>Clostridia</taxon>
        <taxon>Eubacteriales</taxon>
        <taxon>Oscillospiraceae</taxon>
        <taxon>Faecalibacterium</taxon>
    </lineage>
</organism>
<evidence type="ECO:0000313" key="2">
    <source>
        <dbReference type="Proteomes" id="UP001263246"/>
    </source>
</evidence>
<reference evidence="1 2" key="1">
    <citation type="submission" date="2023-10" db="EMBL/GenBank/DDBJ databases">
        <title>Host Genetic Regulation of Human Gut Microbial Structural Variation.</title>
        <authorList>
            <person name="Harmsen H.J.M."/>
        </authorList>
    </citation>
    <scope>NUCLEOTIDE SEQUENCE [LARGE SCALE GENOMIC DNA]</scope>
    <source>
        <strain evidence="1 2">HTF-F</strain>
    </source>
</reference>
<protein>
    <submittedName>
        <fullName evidence="1">Uncharacterized protein</fullName>
    </submittedName>
</protein>
<name>A0ABU3TVS1_9FIRM</name>
<gene>
    <name evidence="1" type="ORF">RX402_01225</name>
</gene>
<comment type="caution">
    <text evidence="1">The sequence shown here is derived from an EMBL/GenBank/DDBJ whole genome shotgun (WGS) entry which is preliminary data.</text>
</comment>
<dbReference type="EMBL" id="JAWHPR010000001">
    <property type="protein sequence ID" value="MDU8687380.1"/>
    <property type="molecule type" value="Genomic_DNA"/>
</dbReference>
<dbReference type="Proteomes" id="UP001263246">
    <property type="component" value="Unassembled WGS sequence"/>
</dbReference>
<dbReference type="RefSeq" id="WP_249238444.1">
    <property type="nucleotide sequence ID" value="NZ_CP094473.1"/>
</dbReference>